<dbReference type="InterPro" id="IPR001626">
    <property type="entry name" value="ABC_TroCD"/>
</dbReference>
<gene>
    <name evidence="7" type="ORF">AKJ62_05030</name>
</gene>
<sequence>MISLPSGLILRAIIGAVLAGFSCSMMGTFVVQMDLSSIGFSMSHAAFAGAALGLLLAINPLYTAIGFAIAVALLLGPVSQKAKLSPGVVTGVAFSVTIALGFIFLNLQPGAAATGAALSILWGSVFALGFNDLLMLVLLSSVIVLVVIVFRKEFLAMLFDRKMAEASGVNTDPFYFSILFLTGLTVAFSLKFVGGLLVFALIVNTAASANQFTYDIKKIMILSPILGVFCCLSGFLLSLTYNFPVGTTIVIMTALTFTISVLLSKKRKKGKGLFHFSSG</sequence>
<evidence type="ECO:0000256" key="2">
    <source>
        <dbReference type="ARBA" id="ARBA00008034"/>
    </source>
</evidence>
<dbReference type="Pfam" id="PF00950">
    <property type="entry name" value="ABC-3"/>
    <property type="match status" value="1"/>
</dbReference>
<dbReference type="PANTHER" id="PTHR30477:SF0">
    <property type="entry name" value="METAL TRANSPORT SYSTEM MEMBRANE PROTEIN TM_0125-RELATED"/>
    <property type="match status" value="1"/>
</dbReference>
<evidence type="ECO:0000313" key="7">
    <source>
        <dbReference type="EMBL" id="KXA88500.1"/>
    </source>
</evidence>
<dbReference type="PANTHER" id="PTHR30477">
    <property type="entry name" value="ABC-TRANSPORTER METAL-BINDING PROTEIN"/>
    <property type="match status" value="1"/>
</dbReference>
<comment type="caution">
    <text evidence="7">The sequence shown here is derived from an EMBL/GenBank/DDBJ whole genome shotgun (WGS) entry which is preliminary data.</text>
</comment>
<keyword evidence="8" id="KW-1185">Reference proteome</keyword>
<dbReference type="EMBL" id="LHXL01000113">
    <property type="protein sequence ID" value="KXA88500.1"/>
    <property type="molecule type" value="Genomic_DNA"/>
</dbReference>
<name>A0A133U2U1_9EURY</name>
<evidence type="ECO:0008006" key="9">
    <source>
        <dbReference type="Google" id="ProtNLM"/>
    </source>
</evidence>
<dbReference type="Proteomes" id="UP000070589">
    <property type="component" value="Unassembled WGS sequence"/>
</dbReference>
<feature type="transmembrane region" description="Helical" evidence="6">
    <location>
        <begin position="243"/>
        <end position="263"/>
    </location>
</feature>
<feature type="transmembrane region" description="Helical" evidence="6">
    <location>
        <begin position="219"/>
        <end position="237"/>
    </location>
</feature>
<dbReference type="GO" id="GO:0055085">
    <property type="term" value="P:transmembrane transport"/>
    <property type="evidence" value="ECO:0007669"/>
    <property type="project" value="InterPro"/>
</dbReference>
<feature type="transmembrane region" description="Helical" evidence="6">
    <location>
        <begin position="133"/>
        <end position="154"/>
    </location>
</feature>
<dbReference type="SUPFAM" id="SSF81345">
    <property type="entry name" value="ABC transporter involved in vitamin B12 uptake, BtuC"/>
    <property type="match status" value="1"/>
</dbReference>
<evidence type="ECO:0000256" key="5">
    <source>
        <dbReference type="ARBA" id="ARBA00023136"/>
    </source>
</evidence>
<feature type="transmembrane region" description="Helical" evidence="6">
    <location>
        <begin position="174"/>
        <end position="207"/>
    </location>
</feature>
<feature type="transmembrane region" description="Helical" evidence="6">
    <location>
        <begin position="12"/>
        <end position="33"/>
    </location>
</feature>
<evidence type="ECO:0000313" key="8">
    <source>
        <dbReference type="Proteomes" id="UP000070589"/>
    </source>
</evidence>
<keyword evidence="5 6" id="KW-0472">Membrane</keyword>
<proteinExistence type="inferred from homology"/>
<dbReference type="InterPro" id="IPR037294">
    <property type="entry name" value="ABC_BtuC-like"/>
</dbReference>
<evidence type="ECO:0000256" key="4">
    <source>
        <dbReference type="ARBA" id="ARBA00022989"/>
    </source>
</evidence>
<dbReference type="AlphaFoldDB" id="A0A133U2U1"/>
<feature type="transmembrane region" description="Helical" evidence="6">
    <location>
        <begin position="45"/>
        <end position="75"/>
    </location>
</feature>
<comment type="similarity">
    <text evidence="2">Belongs to the ABC-3 integral membrane protein family.</text>
</comment>
<evidence type="ECO:0000256" key="3">
    <source>
        <dbReference type="ARBA" id="ARBA00022692"/>
    </source>
</evidence>
<evidence type="ECO:0000256" key="6">
    <source>
        <dbReference type="SAM" id="Phobius"/>
    </source>
</evidence>
<reference evidence="7 8" key="1">
    <citation type="journal article" date="2016" name="Sci. Rep.">
        <title>Metabolic traits of an uncultured archaeal lineage -MSBL1- from brine pools of the Red Sea.</title>
        <authorList>
            <person name="Mwirichia R."/>
            <person name="Alam I."/>
            <person name="Rashid M."/>
            <person name="Vinu M."/>
            <person name="Ba-Alawi W."/>
            <person name="Anthony Kamau A."/>
            <person name="Kamanda Ngugi D."/>
            <person name="Goker M."/>
            <person name="Klenk H.P."/>
            <person name="Bajic V."/>
            <person name="Stingl U."/>
        </authorList>
    </citation>
    <scope>NUCLEOTIDE SEQUENCE [LARGE SCALE GENOMIC DNA]</scope>
    <source>
        <strain evidence="7">SCGC-AAA259D14</strain>
    </source>
</reference>
<evidence type="ECO:0000256" key="1">
    <source>
        <dbReference type="ARBA" id="ARBA00004141"/>
    </source>
</evidence>
<organism evidence="7 8">
    <name type="scientific">candidate division MSBL1 archaeon SCGC-AAA259D14</name>
    <dbReference type="NCBI Taxonomy" id="1698261"/>
    <lineage>
        <taxon>Archaea</taxon>
        <taxon>Methanobacteriati</taxon>
        <taxon>Methanobacteriota</taxon>
        <taxon>candidate division MSBL1</taxon>
    </lineage>
</organism>
<accession>A0A133U2U1</accession>
<keyword evidence="4 6" id="KW-1133">Transmembrane helix</keyword>
<dbReference type="GO" id="GO:0043190">
    <property type="term" value="C:ATP-binding cassette (ABC) transporter complex"/>
    <property type="evidence" value="ECO:0007669"/>
    <property type="project" value="InterPro"/>
</dbReference>
<comment type="subcellular location">
    <subcellularLocation>
        <location evidence="1">Membrane</location>
        <topology evidence="1">Multi-pass membrane protein</topology>
    </subcellularLocation>
</comment>
<feature type="transmembrane region" description="Helical" evidence="6">
    <location>
        <begin position="87"/>
        <end position="105"/>
    </location>
</feature>
<dbReference type="Gene3D" id="1.10.3470.10">
    <property type="entry name" value="ABC transporter involved in vitamin B12 uptake, BtuC"/>
    <property type="match status" value="1"/>
</dbReference>
<feature type="transmembrane region" description="Helical" evidence="6">
    <location>
        <begin position="111"/>
        <end position="128"/>
    </location>
</feature>
<protein>
    <recommendedName>
        <fullName evidence="9">ABC transporter</fullName>
    </recommendedName>
</protein>
<keyword evidence="3 6" id="KW-0812">Transmembrane</keyword>